<dbReference type="InterPro" id="IPR036188">
    <property type="entry name" value="FAD/NAD-bd_sf"/>
</dbReference>
<evidence type="ECO:0000256" key="4">
    <source>
        <dbReference type="ARBA" id="ARBA00022630"/>
    </source>
</evidence>
<evidence type="ECO:0000256" key="8">
    <source>
        <dbReference type="ARBA" id="ARBA00023166"/>
    </source>
</evidence>
<keyword evidence="9" id="KW-0753">Steroid metabolism</keyword>
<evidence type="ECO:0000256" key="15">
    <source>
        <dbReference type="ARBA" id="ARBA00049778"/>
    </source>
</evidence>
<evidence type="ECO:0000256" key="1">
    <source>
        <dbReference type="ARBA" id="ARBA00001974"/>
    </source>
</evidence>
<evidence type="ECO:0000259" key="16">
    <source>
        <dbReference type="Pfam" id="PF00732"/>
    </source>
</evidence>
<organism evidence="18 19">
    <name type="scientific">Leptospira wolffii</name>
    <dbReference type="NCBI Taxonomy" id="409998"/>
    <lineage>
        <taxon>Bacteria</taxon>
        <taxon>Pseudomonadati</taxon>
        <taxon>Spirochaetota</taxon>
        <taxon>Spirochaetia</taxon>
        <taxon>Leptospirales</taxon>
        <taxon>Leptospiraceae</taxon>
        <taxon>Leptospira</taxon>
    </lineage>
</organism>
<proteinExistence type="inferred from homology"/>
<evidence type="ECO:0000256" key="13">
    <source>
        <dbReference type="ARBA" id="ARBA00049723"/>
    </source>
</evidence>
<evidence type="ECO:0000256" key="3">
    <source>
        <dbReference type="ARBA" id="ARBA00022548"/>
    </source>
</evidence>
<dbReference type="Pfam" id="PF05199">
    <property type="entry name" value="GMC_oxred_C"/>
    <property type="match status" value="1"/>
</dbReference>
<dbReference type="InterPro" id="IPR000172">
    <property type="entry name" value="GMC_OxRdtase_N"/>
</dbReference>
<evidence type="ECO:0000256" key="6">
    <source>
        <dbReference type="ARBA" id="ARBA00023002"/>
    </source>
</evidence>
<dbReference type="EC" id="1.1.3.6" evidence="13"/>
<evidence type="ECO:0000256" key="10">
    <source>
        <dbReference type="ARBA" id="ARBA00023235"/>
    </source>
</evidence>
<evidence type="ECO:0000256" key="12">
    <source>
        <dbReference type="ARBA" id="ARBA00049645"/>
    </source>
</evidence>
<evidence type="ECO:0000259" key="17">
    <source>
        <dbReference type="Pfam" id="PF05199"/>
    </source>
</evidence>
<dbReference type="InterPro" id="IPR007867">
    <property type="entry name" value="GMC_OxRtase_C"/>
</dbReference>
<keyword evidence="5" id="KW-0274">FAD</keyword>
<reference evidence="18 19" key="1">
    <citation type="submission" date="2017-07" db="EMBL/GenBank/DDBJ databases">
        <title>Leptospira spp. isolated from tropical soils.</title>
        <authorList>
            <person name="Thibeaux R."/>
            <person name="Iraola G."/>
            <person name="Ferres I."/>
            <person name="Bierque E."/>
            <person name="Girault D."/>
            <person name="Soupe-Gilbert M.-E."/>
            <person name="Picardeau M."/>
            <person name="Goarant C."/>
        </authorList>
    </citation>
    <scope>NUCLEOTIDE SEQUENCE [LARGE SCALE GENOMIC DNA]</scope>
    <source>
        <strain evidence="18 19">FH2-C-A2</strain>
    </source>
</reference>
<dbReference type="GO" id="GO:0016995">
    <property type="term" value="F:cholesterol oxidase activity"/>
    <property type="evidence" value="ECO:0007669"/>
    <property type="project" value="UniProtKB-EC"/>
</dbReference>
<keyword evidence="6" id="KW-0560">Oxidoreductase</keyword>
<evidence type="ECO:0000256" key="2">
    <source>
        <dbReference type="ARBA" id="ARBA00010790"/>
    </source>
</evidence>
<dbReference type="EMBL" id="NPDT01000001">
    <property type="protein sequence ID" value="PJZ67942.1"/>
    <property type="molecule type" value="Genomic_DNA"/>
</dbReference>
<protein>
    <recommendedName>
        <fullName evidence="14">Cholesterol oxidase</fullName>
        <ecNumber evidence="13">1.1.3.6</ecNumber>
        <ecNumber evidence="11">5.3.3.1</ecNumber>
    </recommendedName>
    <alternativeName>
        <fullName evidence="15">Cholesterol isomerase</fullName>
    </alternativeName>
</protein>
<keyword evidence="4" id="KW-0285">Flavoprotein</keyword>
<name>A0A2M9ZHN7_9LEPT</name>
<keyword evidence="8" id="KW-1207">Sterol metabolism</keyword>
<accession>A0A2M9ZHN7</accession>
<keyword evidence="3" id="KW-0153">Cholesterol metabolism</keyword>
<comment type="pathway">
    <text evidence="12">Steroid metabolism; cholesterol degradation.</text>
</comment>
<dbReference type="EC" id="5.3.3.1" evidence="11"/>
<dbReference type="GO" id="GO:0050660">
    <property type="term" value="F:flavin adenine dinucleotide binding"/>
    <property type="evidence" value="ECO:0007669"/>
    <property type="project" value="InterPro"/>
</dbReference>
<sequence length="575" mass="63636">MKFYEAIVIGTGFGGSINACRLSKKWPGKVLVLERGKEYPKGSFPRSPEGMSKNFWNVPEEGTVPRFSQFKKSGRQTGLFDIRNYPKLDVVLSAGLGGGSLIYANVFLEPPDHIFDERWPETCKKRNLKPYYKVVKEVLGSRPIPDNGEERRKVVRTELYEKFAAHESRVSKRADLNVFFGNDFKKPTPIGVQEKNRYGAIQTSCTYCAECDVGCNTHSKNTLDLNYLFVAKNSHKAEIRTEHLATKIIPLGPKGEEDPSASGAHGYRVHFLNLQNGKTVATYADTKRVVVSAGTLGTTELLLKCKTKFKTLAKISDKIGTQFSGNGDFLSFTAKGDKPADPNYGPVITQYTDYNLFQNFDSKKAFVLEDASYPVFASYFVSGAIPLIFRLKYIFHIVGEFFRSIWDGKIFGKIGFLLGEALKGDISYTSAVLLCMGIDTSDGKMYLDKKGTLQIAWPQSENMTLYNTIMDVNKRFSKFTNAKTRFPMPTYSWPVRNNVTVHPLGGCVVGSSAAFGVCSSDPKTFGKVFGYEGLYVADGSLLPTAVGANPSMTISALSEMVAEAITGRKPNASLR</sequence>
<evidence type="ECO:0000256" key="14">
    <source>
        <dbReference type="ARBA" id="ARBA00049744"/>
    </source>
</evidence>
<dbReference type="AlphaFoldDB" id="A0A2M9ZHN7"/>
<comment type="similarity">
    <text evidence="2">Belongs to the GMC oxidoreductase family.</text>
</comment>
<dbReference type="PANTHER" id="PTHR47470:SF1">
    <property type="entry name" value="FAD-DEPENDENT OXIDOREDUCTASE 2 FAD BINDING DOMAIN-CONTAINING PROTEIN"/>
    <property type="match status" value="1"/>
</dbReference>
<keyword evidence="7" id="KW-0443">Lipid metabolism</keyword>
<dbReference type="GO" id="GO:0008203">
    <property type="term" value="P:cholesterol metabolic process"/>
    <property type="evidence" value="ECO:0007669"/>
    <property type="project" value="UniProtKB-KW"/>
</dbReference>
<comment type="cofactor">
    <cofactor evidence="1">
        <name>FAD</name>
        <dbReference type="ChEBI" id="CHEBI:57692"/>
    </cofactor>
</comment>
<evidence type="ECO:0000256" key="9">
    <source>
        <dbReference type="ARBA" id="ARBA00023221"/>
    </source>
</evidence>
<dbReference type="Proteomes" id="UP000231912">
    <property type="component" value="Unassembled WGS sequence"/>
</dbReference>
<evidence type="ECO:0000256" key="7">
    <source>
        <dbReference type="ARBA" id="ARBA00023098"/>
    </source>
</evidence>
<comment type="caution">
    <text evidence="18">The sequence shown here is derived from an EMBL/GenBank/DDBJ whole genome shotgun (WGS) entry which is preliminary data.</text>
</comment>
<dbReference type="GO" id="GO:0004769">
    <property type="term" value="F:steroid Delta-isomerase activity"/>
    <property type="evidence" value="ECO:0007669"/>
    <property type="project" value="UniProtKB-EC"/>
</dbReference>
<evidence type="ECO:0000256" key="5">
    <source>
        <dbReference type="ARBA" id="ARBA00022827"/>
    </source>
</evidence>
<dbReference type="InterPro" id="IPR052542">
    <property type="entry name" value="Cholesterol_Oxidase"/>
</dbReference>
<evidence type="ECO:0000256" key="11">
    <source>
        <dbReference type="ARBA" id="ARBA00038856"/>
    </source>
</evidence>
<evidence type="ECO:0000313" key="18">
    <source>
        <dbReference type="EMBL" id="PJZ67942.1"/>
    </source>
</evidence>
<feature type="domain" description="Glucose-methanol-choline oxidoreductase N-terminal" evidence="16">
    <location>
        <begin position="92"/>
        <end position="304"/>
    </location>
</feature>
<dbReference type="PANTHER" id="PTHR47470">
    <property type="entry name" value="CHOLESTEROL OXIDASE"/>
    <property type="match status" value="1"/>
</dbReference>
<feature type="domain" description="Glucose-methanol-choline oxidoreductase C-terminal" evidence="17">
    <location>
        <begin position="499"/>
        <end position="557"/>
    </location>
</feature>
<dbReference type="SUPFAM" id="SSF51905">
    <property type="entry name" value="FAD/NAD(P)-binding domain"/>
    <property type="match status" value="1"/>
</dbReference>
<keyword evidence="10" id="KW-0413">Isomerase</keyword>
<gene>
    <name evidence="18" type="ORF">CH371_05340</name>
</gene>
<evidence type="ECO:0000313" key="19">
    <source>
        <dbReference type="Proteomes" id="UP000231912"/>
    </source>
</evidence>
<dbReference type="Pfam" id="PF00732">
    <property type="entry name" value="GMC_oxred_N"/>
    <property type="match status" value="1"/>
</dbReference>
<dbReference type="RefSeq" id="WP_100758338.1">
    <property type="nucleotide sequence ID" value="NZ_NPDT01000001.1"/>
</dbReference>
<dbReference type="Gene3D" id="3.50.50.60">
    <property type="entry name" value="FAD/NAD(P)-binding domain"/>
    <property type="match status" value="3"/>
</dbReference>